<keyword evidence="1" id="KW-1133">Transmembrane helix</keyword>
<feature type="transmembrane region" description="Helical" evidence="1">
    <location>
        <begin position="85"/>
        <end position="105"/>
    </location>
</feature>
<keyword evidence="1" id="KW-0812">Transmembrane</keyword>
<dbReference type="AlphaFoldDB" id="E5Y425"/>
<protein>
    <submittedName>
        <fullName evidence="2">Uncharacterized protein</fullName>
    </submittedName>
</protein>
<dbReference type="HOGENOM" id="CLU_1923518_0_0_7"/>
<dbReference type="RefSeq" id="WP_005025543.1">
    <property type="nucleotide sequence ID" value="NZ_KE150238.1"/>
</dbReference>
<evidence type="ECO:0000313" key="3">
    <source>
        <dbReference type="Proteomes" id="UP000006034"/>
    </source>
</evidence>
<organism evidence="2 3">
    <name type="scientific">Bilophila wadsworthia (strain 3_1_6)</name>
    <dbReference type="NCBI Taxonomy" id="563192"/>
    <lineage>
        <taxon>Bacteria</taxon>
        <taxon>Pseudomonadati</taxon>
        <taxon>Thermodesulfobacteriota</taxon>
        <taxon>Desulfovibrionia</taxon>
        <taxon>Desulfovibrionales</taxon>
        <taxon>Desulfovibrionaceae</taxon>
        <taxon>Bilophila</taxon>
    </lineage>
</organism>
<keyword evidence="3" id="KW-1185">Reference proteome</keyword>
<reference evidence="2 3" key="2">
    <citation type="submission" date="2013-04" db="EMBL/GenBank/DDBJ databases">
        <title>The Genome Sequence of Bilophila wadsworthia 3_1_6.</title>
        <authorList>
            <consortium name="The Broad Institute Genomics Platform"/>
            <person name="Earl A."/>
            <person name="Ward D."/>
            <person name="Feldgarden M."/>
            <person name="Gevers D."/>
            <person name="Sibley C."/>
            <person name="Strauss J."/>
            <person name="Allen-Vercoe E."/>
            <person name="Walker B."/>
            <person name="Young S."/>
            <person name="Zeng Q."/>
            <person name="Gargeya S."/>
            <person name="Fitzgerald M."/>
            <person name="Haas B."/>
            <person name="Abouelleil A."/>
            <person name="Allen A.W."/>
            <person name="Alvarado L."/>
            <person name="Arachchi H.M."/>
            <person name="Berlin A.M."/>
            <person name="Chapman S.B."/>
            <person name="Gainer-Dewar J."/>
            <person name="Goldberg J."/>
            <person name="Griggs A."/>
            <person name="Gujja S."/>
            <person name="Hansen M."/>
            <person name="Howarth C."/>
            <person name="Imamovic A."/>
            <person name="Ireland A."/>
            <person name="Larimer J."/>
            <person name="McCowan C."/>
            <person name="Murphy C."/>
            <person name="Pearson M."/>
            <person name="Poon T.W."/>
            <person name="Priest M."/>
            <person name="Roberts A."/>
            <person name="Saif S."/>
            <person name="Shea T."/>
            <person name="Sisk P."/>
            <person name="Sykes S."/>
            <person name="Wortman J."/>
            <person name="Nusbaum C."/>
            <person name="Birren B."/>
        </authorList>
    </citation>
    <scope>NUCLEOTIDE SEQUENCE [LARGE SCALE GENOMIC DNA]</scope>
    <source>
        <strain evidence="2 3">3_1_6</strain>
    </source>
</reference>
<name>E5Y425_BILW3</name>
<sequence length="131" mass="14725">MTLLERQRRESFMKGMFIPFMLLALVCSLFGDTNILHADVQKVVVYDSGSALTDMQKQSPVILESFEECMETSASKAPLKHLVPLMARFMLQLGLAVSSVVRLFVRHYVPTLRKSDSWGLLPFSLAPPCFA</sequence>
<dbReference type="Proteomes" id="UP000006034">
    <property type="component" value="Unassembled WGS sequence"/>
</dbReference>
<dbReference type="GeneID" id="78086071"/>
<comment type="caution">
    <text evidence="2">The sequence shown here is derived from an EMBL/GenBank/DDBJ whole genome shotgun (WGS) entry which is preliminary data.</text>
</comment>
<dbReference type="EMBL" id="ADCP02000001">
    <property type="protein sequence ID" value="EFV45225.1"/>
    <property type="molecule type" value="Genomic_DNA"/>
</dbReference>
<gene>
    <name evidence="2" type="ORF">HMPREF0179_00936</name>
</gene>
<reference evidence="2 3" key="1">
    <citation type="submission" date="2010-10" db="EMBL/GenBank/DDBJ databases">
        <authorList>
            <consortium name="The Broad Institute Genome Sequencing Platform"/>
            <person name="Ward D."/>
            <person name="Earl A."/>
            <person name="Feldgarden M."/>
            <person name="Young S.K."/>
            <person name="Gargeya S."/>
            <person name="Zeng Q."/>
            <person name="Alvarado L."/>
            <person name="Berlin A."/>
            <person name="Bochicchio J."/>
            <person name="Chapman S.B."/>
            <person name="Chen Z."/>
            <person name="Freedman E."/>
            <person name="Gellesch M."/>
            <person name="Goldberg J."/>
            <person name="Griggs A."/>
            <person name="Gujja S."/>
            <person name="Heilman E."/>
            <person name="Heiman D."/>
            <person name="Howarth C."/>
            <person name="Mehta T."/>
            <person name="Neiman D."/>
            <person name="Pearson M."/>
            <person name="Roberts A."/>
            <person name="Saif S."/>
            <person name="Shea T."/>
            <person name="Shenoy N."/>
            <person name="Sisk P."/>
            <person name="Stolte C."/>
            <person name="Sykes S."/>
            <person name="White J."/>
            <person name="Yandava C."/>
            <person name="Allen-Vercoe E."/>
            <person name="Sibley C."/>
            <person name="Ambrose C.E."/>
            <person name="Strauss J."/>
            <person name="Daigneault M."/>
            <person name="Haas B."/>
            <person name="Nusbaum C."/>
            <person name="Birren B."/>
        </authorList>
    </citation>
    <scope>NUCLEOTIDE SEQUENCE [LARGE SCALE GENOMIC DNA]</scope>
    <source>
        <strain evidence="2 3">3_1_6</strain>
    </source>
</reference>
<keyword evidence="1" id="KW-0472">Membrane</keyword>
<proteinExistence type="predicted"/>
<evidence type="ECO:0000256" key="1">
    <source>
        <dbReference type="SAM" id="Phobius"/>
    </source>
</evidence>
<evidence type="ECO:0000313" key="2">
    <source>
        <dbReference type="EMBL" id="EFV45225.1"/>
    </source>
</evidence>
<accession>E5Y425</accession>